<feature type="domain" description="EAL" evidence="2">
    <location>
        <begin position="516"/>
        <end position="770"/>
    </location>
</feature>
<dbReference type="STRING" id="1232683.ADIMK_2119"/>
<comment type="caution">
    <text evidence="4">The sequence shown here is derived from an EMBL/GenBank/DDBJ whole genome shotgun (WGS) entry which is preliminary data.</text>
</comment>
<feature type="transmembrane region" description="Helical" evidence="1">
    <location>
        <begin position="288"/>
        <end position="310"/>
    </location>
</feature>
<dbReference type="CDD" id="cd01948">
    <property type="entry name" value="EAL"/>
    <property type="match status" value="1"/>
</dbReference>
<dbReference type="SMART" id="SM00052">
    <property type="entry name" value="EAL"/>
    <property type="match status" value="1"/>
</dbReference>
<evidence type="ECO:0000313" key="4">
    <source>
        <dbReference type="EMBL" id="KEA63663.1"/>
    </source>
</evidence>
<name>A0A081FYQ8_9GAMM</name>
<evidence type="ECO:0000259" key="3">
    <source>
        <dbReference type="PROSITE" id="PS50887"/>
    </source>
</evidence>
<dbReference type="InterPro" id="IPR029787">
    <property type="entry name" value="Nucleotide_cyclase"/>
</dbReference>
<dbReference type="PATRIC" id="fig|1232683.4.peg.2078"/>
<protein>
    <submittedName>
        <fullName evidence="4">Diguanylate cyclase</fullName>
    </submittedName>
</protein>
<dbReference type="Gene3D" id="3.30.70.270">
    <property type="match status" value="1"/>
</dbReference>
<dbReference type="PANTHER" id="PTHR44757">
    <property type="entry name" value="DIGUANYLATE CYCLASE DGCP"/>
    <property type="match status" value="1"/>
</dbReference>
<dbReference type="OrthoDB" id="6168558at2"/>
<dbReference type="CDD" id="cd01949">
    <property type="entry name" value="GGDEF"/>
    <property type="match status" value="1"/>
</dbReference>
<gene>
    <name evidence="4" type="ORF">ADIMK_2119</name>
</gene>
<keyword evidence="1" id="KW-1133">Transmembrane helix</keyword>
<feature type="transmembrane region" description="Helical" evidence="1">
    <location>
        <begin position="12"/>
        <end position="30"/>
    </location>
</feature>
<dbReference type="EMBL" id="JMQN01000030">
    <property type="protein sequence ID" value="KEA63663.1"/>
    <property type="molecule type" value="Genomic_DNA"/>
</dbReference>
<dbReference type="SUPFAM" id="SSF141868">
    <property type="entry name" value="EAL domain-like"/>
    <property type="match status" value="1"/>
</dbReference>
<evidence type="ECO:0000259" key="2">
    <source>
        <dbReference type="PROSITE" id="PS50883"/>
    </source>
</evidence>
<dbReference type="SUPFAM" id="SSF55073">
    <property type="entry name" value="Nucleotide cyclase"/>
    <property type="match status" value="1"/>
</dbReference>
<dbReference type="InterPro" id="IPR035919">
    <property type="entry name" value="EAL_sf"/>
</dbReference>
<dbReference type="PROSITE" id="PS50887">
    <property type="entry name" value="GGDEF"/>
    <property type="match status" value="1"/>
</dbReference>
<keyword evidence="1" id="KW-0472">Membrane</keyword>
<organism evidence="4 5">
    <name type="scientific">Marinobacterium lacunae</name>
    <dbReference type="NCBI Taxonomy" id="1232683"/>
    <lineage>
        <taxon>Bacteria</taxon>
        <taxon>Pseudomonadati</taxon>
        <taxon>Pseudomonadota</taxon>
        <taxon>Gammaproteobacteria</taxon>
        <taxon>Oceanospirillales</taxon>
        <taxon>Oceanospirillaceae</taxon>
        <taxon>Marinobacterium</taxon>
    </lineage>
</organism>
<dbReference type="InterPro" id="IPR052155">
    <property type="entry name" value="Biofilm_reg_signaling"/>
</dbReference>
<dbReference type="SMART" id="SM00267">
    <property type="entry name" value="GGDEF"/>
    <property type="match status" value="1"/>
</dbReference>
<dbReference type="InterPro" id="IPR000160">
    <property type="entry name" value="GGDEF_dom"/>
</dbReference>
<dbReference type="Gene3D" id="3.20.20.450">
    <property type="entry name" value="EAL domain"/>
    <property type="match status" value="1"/>
</dbReference>
<dbReference type="RefSeq" id="WP_036187595.1">
    <property type="nucleotide sequence ID" value="NZ_JMQN01000030.1"/>
</dbReference>
<dbReference type="AlphaFoldDB" id="A0A081FYQ8"/>
<keyword evidence="1" id="KW-0812">Transmembrane</keyword>
<reference evidence="4 5" key="1">
    <citation type="submission" date="2014-04" db="EMBL/GenBank/DDBJ databases">
        <title>Marinobacterium kochiensis sp. nov., isolated from sediment sample collected from Kochi backwaters in Kerala, India.</title>
        <authorList>
            <person name="Singh A."/>
            <person name="Pinnaka A.K."/>
        </authorList>
    </citation>
    <scope>NUCLEOTIDE SEQUENCE [LARGE SCALE GENOMIC DNA]</scope>
    <source>
        <strain evidence="4 5">AK27</strain>
    </source>
</reference>
<evidence type="ECO:0000256" key="1">
    <source>
        <dbReference type="SAM" id="Phobius"/>
    </source>
</evidence>
<dbReference type="PROSITE" id="PS50883">
    <property type="entry name" value="EAL"/>
    <property type="match status" value="1"/>
</dbReference>
<dbReference type="NCBIfam" id="TIGR00254">
    <property type="entry name" value="GGDEF"/>
    <property type="match status" value="1"/>
</dbReference>
<dbReference type="Pfam" id="PF00563">
    <property type="entry name" value="EAL"/>
    <property type="match status" value="1"/>
</dbReference>
<feature type="domain" description="GGDEF" evidence="3">
    <location>
        <begin position="374"/>
        <end position="507"/>
    </location>
</feature>
<dbReference type="eggNOG" id="COG5001">
    <property type="taxonomic scope" value="Bacteria"/>
</dbReference>
<dbReference type="PANTHER" id="PTHR44757:SF2">
    <property type="entry name" value="BIOFILM ARCHITECTURE MAINTENANCE PROTEIN MBAA"/>
    <property type="match status" value="1"/>
</dbReference>
<dbReference type="InterPro" id="IPR001633">
    <property type="entry name" value="EAL_dom"/>
</dbReference>
<dbReference type="InterPro" id="IPR043128">
    <property type="entry name" value="Rev_trsase/Diguanyl_cyclase"/>
</dbReference>
<dbReference type="Proteomes" id="UP000028252">
    <property type="component" value="Unassembled WGS sequence"/>
</dbReference>
<keyword evidence="5" id="KW-1185">Reference proteome</keyword>
<evidence type="ECO:0000313" key="5">
    <source>
        <dbReference type="Proteomes" id="UP000028252"/>
    </source>
</evidence>
<dbReference type="Pfam" id="PF00990">
    <property type="entry name" value="GGDEF"/>
    <property type="match status" value="1"/>
</dbReference>
<sequence>MKGTALSSFNPIQLATALLGLVFTGFLWSFTYHQMETIRLETLDASAAEQTNLVTIVTENLRQITERARLIANLTVLGSAPSASQLAALDVLLASDPVFNRISIYATSGGLIYASSPGAGQHLEADVLQLLDNHQDRFGSGTPLLRPEPAHTESYFVPQWRLPFVVSVRNPREPGKDRVLLIELDLGYLLSLYQRMDLGRSGLIQIYDAGGQQRVRANSAGIIIGGGEFPQPPEAQGSDPLRFRQQISGENDPYQSVLMPMPELGLSFVLRRSEAEILKPYQAIKQRYLIVLMLTSVMILSVVAWLLWMLQRRQRTLSALHLAHDDNSRLIERLEREHQRSTHAAATDHLTGLLNRRSFVEQAQQVLDDLGAPALIAVLFIDLDRFKSINDSLGHRTGDLLLKAVAGRIETLVTSSDRAARFGGDEFVLMLIGRLGRSDLESVVIRLRDGLSAPYQLEDKRVHVSPSIGIAWTDGRERDLETLIRHADIAMYSAKRAGRGQYRYFQRSESEHRTEEFELEQGLQAALKHSEFELVYQPIVDLVSERLLGLEALVRWRHPQRGVWPAERFIPVAERAGLMSELGIEILRIAMRQMSRWRQAGVDRMPVSVDVSPQQLQHNGFSECVLELLDNLSIDGAELRLEVSESAILGTNTQVYDQLEQLSQAGIGITLDHFGRGYAGFAQLQRLPFSTVKLDRKLVGEIRRSDEDPAILSATIALARKLSLEVVAEGVETLEQLACLQRLGCNSGQGALLYPPLVCDEITPLLQSQIDRRDT</sequence>
<proteinExistence type="predicted"/>
<accession>A0A081FYQ8</accession>